<evidence type="ECO:0000256" key="10">
    <source>
        <dbReference type="ARBA" id="ARBA00023136"/>
    </source>
</evidence>
<keyword evidence="10 15" id="KW-0472">Membrane</keyword>
<dbReference type="FunFam" id="3.30.430.20:FF:000020">
    <property type="entry name" value="Cysteine-rich repeat secretory protein 60"/>
    <property type="match status" value="1"/>
</dbReference>
<evidence type="ECO:0000256" key="3">
    <source>
        <dbReference type="ARBA" id="ARBA00022475"/>
    </source>
</evidence>
<gene>
    <name evidence="18" type="ORF">CASFOL_020498</name>
</gene>
<dbReference type="InterPro" id="IPR002902">
    <property type="entry name" value="GNK2"/>
</dbReference>
<feature type="domain" description="Gnk2-homologous" evidence="17">
    <location>
        <begin position="35"/>
        <end position="141"/>
    </location>
</feature>
<evidence type="ECO:0000313" key="18">
    <source>
        <dbReference type="EMBL" id="KAL3635951.1"/>
    </source>
</evidence>
<dbReference type="GO" id="GO:0005886">
    <property type="term" value="C:plasma membrane"/>
    <property type="evidence" value="ECO:0007669"/>
    <property type="project" value="UniProtKB-SubCell"/>
</dbReference>
<keyword evidence="9 15" id="KW-1133">Transmembrane helix</keyword>
<protein>
    <recommendedName>
        <fullName evidence="17">Gnk2-homologous domain-containing protein</fullName>
    </recommendedName>
</protein>
<feature type="chain" id="PRO_5044776130" description="Gnk2-homologous domain-containing protein" evidence="16">
    <location>
        <begin position="30"/>
        <end position="288"/>
    </location>
</feature>
<keyword evidence="4" id="KW-0945">Host-virus interaction</keyword>
<keyword evidence="2" id="KW-0813">Transport</keyword>
<dbReference type="PANTHER" id="PTHR32080">
    <property type="entry name" value="ANTIFUNGAL PROTEIN GINKBILOBIN-2-LIKE"/>
    <property type="match status" value="1"/>
</dbReference>
<sequence length="288" mass="30582">MSMHGHPLSLSSPLFIFLTTISLSHFTHTSHSALESFVYAGCSQLKYTPSSPYESNVNSILSSAVNSASLSNFNNFKASLPGSAQNDVVYGLFQCRGDLSIPDCHSCVVAAISRLGASCVGATGGALQLDGCFVRYDNTSFVGDEDKAVVSDRCAPPISDGTDLLTRRDAVLTSLAGGGQFFRVAGSGNVQGVAQCTQDLSGGECQDCLSEAIQRLKSECGSSPWGDMFLGKCYARYAERGFTSRSDNNDDEVEKTLAIFIGLIAAVAVLIVFLTFLSRLFEKNKGGK</sequence>
<dbReference type="PROSITE" id="PS51473">
    <property type="entry name" value="GNK2"/>
    <property type="match status" value="2"/>
</dbReference>
<evidence type="ECO:0000259" key="17">
    <source>
        <dbReference type="PROSITE" id="PS51473"/>
    </source>
</evidence>
<dbReference type="Gene3D" id="3.30.430.20">
    <property type="entry name" value="Gnk2 domain, C-X8-C-X2-C motif"/>
    <property type="match status" value="2"/>
</dbReference>
<name>A0ABD3D4L7_9LAMI</name>
<evidence type="ECO:0000256" key="2">
    <source>
        <dbReference type="ARBA" id="ARBA00022448"/>
    </source>
</evidence>
<keyword evidence="11" id="KW-1015">Disulfide bond</keyword>
<evidence type="ECO:0000256" key="12">
    <source>
        <dbReference type="ARBA" id="ARBA00024184"/>
    </source>
</evidence>
<feature type="signal peptide" evidence="16">
    <location>
        <begin position="1"/>
        <end position="29"/>
    </location>
</feature>
<evidence type="ECO:0000256" key="6">
    <source>
        <dbReference type="ARBA" id="ARBA00022729"/>
    </source>
</evidence>
<dbReference type="InterPro" id="IPR051378">
    <property type="entry name" value="Cell2Cell_Antifungal"/>
</dbReference>
<evidence type="ECO:0000256" key="15">
    <source>
        <dbReference type="SAM" id="Phobius"/>
    </source>
</evidence>
<dbReference type="GO" id="GO:0009506">
    <property type="term" value="C:plasmodesma"/>
    <property type="evidence" value="ECO:0007669"/>
    <property type="project" value="UniProtKB-SubCell"/>
</dbReference>
<dbReference type="CDD" id="cd23509">
    <property type="entry name" value="Gnk2-like"/>
    <property type="match status" value="2"/>
</dbReference>
<keyword evidence="3" id="KW-1003">Cell membrane</keyword>
<keyword evidence="7" id="KW-0677">Repeat</keyword>
<reference evidence="19" key="1">
    <citation type="journal article" date="2024" name="IScience">
        <title>Strigolactones Initiate the Formation of Haustorium-like Structures in Castilleja.</title>
        <authorList>
            <person name="Buerger M."/>
            <person name="Peterson D."/>
            <person name="Chory J."/>
        </authorList>
    </citation>
    <scope>NUCLEOTIDE SEQUENCE [LARGE SCALE GENOMIC DNA]</scope>
</reference>
<evidence type="ECO:0000256" key="16">
    <source>
        <dbReference type="SAM" id="SignalP"/>
    </source>
</evidence>
<evidence type="ECO:0000256" key="14">
    <source>
        <dbReference type="ARBA" id="ARBA00064287"/>
    </source>
</evidence>
<dbReference type="AlphaFoldDB" id="A0ABD3D4L7"/>
<dbReference type="Proteomes" id="UP001632038">
    <property type="component" value="Unassembled WGS sequence"/>
</dbReference>
<evidence type="ECO:0000256" key="13">
    <source>
        <dbReference type="ARBA" id="ARBA00038393"/>
    </source>
</evidence>
<keyword evidence="5 15" id="KW-0812">Transmembrane</keyword>
<accession>A0ABD3D4L7</accession>
<evidence type="ECO:0000256" key="1">
    <source>
        <dbReference type="ARBA" id="ARBA00004251"/>
    </source>
</evidence>
<comment type="subunit">
    <text evidence="14">(Microbial infection) Interacts with Grapevine fanleaf virus (GFLV) 2B-MP.</text>
</comment>
<comment type="subcellular location">
    <subcellularLocation>
        <location evidence="12">Cell junction</location>
        <location evidence="12">Plasmodesma</location>
    </subcellularLocation>
    <subcellularLocation>
        <location evidence="1">Cell membrane</location>
        <topology evidence="1">Single-pass type I membrane protein</topology>
    </subcellularLocation>
</comment>
<proteinExistence type="inferred from homology"/>
<evidence type="ECO:0000256" key="9">
    <source>
        <dbReference type="ARBA" id="ARBA00022989"/>
    </source>
</evidence>
<feature type="transmembrane region" description="Helical" evidence="15">
    <location>
        <begin position="257"/>
        <end position="281"/>
    </location>
</feature>
<evidence type="ECO:0000256" key="11">
    <source>
        <dbReference type="ARBA" id="ARBA00023157"/>
    </source>
</evidence>
<evidence type="ECO:0000256" key="7">
    <source>
        <dbReference type="ARBA" id="ARBA00022737"/>
    </source>
</evidence>
<feature type="domain" description="Gnk2-homologous" evidence="17">
    <location>
        <begin position="142"/>
        <end position="242"/>
    </location>
</feature>
<dbReference type="InterPro" id="IPR038408">
    <property type="entry name" value="GNK2_sf"/>
</dbReference>
<keyword evidence="6 16" id="KW-0732">Signal</keyword>
<organism evidence="18 19">
    <name type="scientific">Castilleja foliolosa</name>
    <dbReference type="NCBI Taxonomy" id="1961234"/>
    <lineage>
        <taxon>Eukaryota</taxon>
        <taxon>Viridiplantae</taxon>
        <taxon>Streptophyta</taxon>
        <taxon>Embryophyta</taxon>
        <taxon>Tracheophyta</taxon>
        <taxon>Spermatophyta</taxon>
        <taxon>Magnoliopsida</taxon>
        <taxon>eudicotyledons</taxon>
        <taxon>Gunneridae</taxon>
        <taxon>Pentapetalae</taxon>
        <taxon>asterids</taxon>
        <taxon>lamiids</taxon>
        <taxon>Lamiales</taxon>
        <taxon>Orobanchaceae</taxon>
        <taxon>Pedicularideae</taxon>
        <taxon>Castillejinae</taxon>
        <taxon>Castilleja</taxon>
    </lineage>
</organism>
<comment type="similarity">
    <text evidence="13">Belongs to the cysteine-rich repeat secretory protein family. Plasmodesmata-located proteins (PDLD) subfamily.</text>
</comment>
<evidence type="ECO:0000313" key="19">
    <source>
        <dbReference type="Proteomes" id="UP001632038"/>
    </source>
</evidence>
<comment type="caution">
    <text evidence="18">The sequence shown here is derived from an EMBL/GenBank/DDBJ whole genome shotgun (WGS) entry which is preliminary data.</text>
</comment>
<evidence type="ECO:0000256" key="4">
    <source>
        <dbReference type="ARBA" id="ARBA00022581"/>
    </source>
</evidence>
<dbReference type="FunFam" id="3.30.430.20:FF:000001">
    <property type="entry name" value="cysteine-rich repeat secretory protein 3"/>
    <property type="match status" value="1"/>
</dbReference>
<dbReference type="PANTHER" id="PTHR32080:SF31">
    <property type="entry name" value="PLASMODESMATA-LOCATED PROTEIN 6"/>
    <property type="match status" value="1"/>
</dbReference>
<evidence type="ECO:0000256" key="8">
    <source>
        <dbReference type="ARBA" id="ARBA00022949"/>
    </source>
</evidence>
<dbReference type="EMBL" id="JAVIJP010000027">
    <property type="protein sequence ID" value="KAL3635951.1"/>
    <property type="molecule type" value="Genomic_DNA"/>
</dbReference>
<evidence type="ECO:0000256" key="5">
    <source>
        <dbReference type="ARBA" id="ARBA00022692"/>
    </source>
</evidence>
<dbReference type="Pfam" id="PF01657">
    <property type="entry name" value="Stress-antifung"/>
    <property type="match status" value="2"/>
</dbReference>
<keyword evidence="19" id="KW-1185">Reference proteome</keyword>
<keyword evidence="8" id="KW-0965">Cell junction</keyword>